<name>A0ABW0P3C1_9HYPH</name>
<evidence type="ECO:0008006" key="4">
    <source>
        <dbReference type="Google" id="ProtNLM"/>
    </source>
</evidence>
<evidence type="ECO:0000313" key="2">
    <source>
        <dbReference type="EMBL" id="MFC5506638.1"/>
    </source>
</evidence>
<gene>
    <name evidence="2" type="ORF">ACFPN9_15380</name>
</gene>
<keyword evidence="3" id="KW-1185">Reference proteome</keyword>
<dbReference type="EMBL" id="JBHSLU010000047">
    <property type="protein sequence ID" value="MFC5506638.1"/>
    <property type="molecule type" value="Genomic_DNA"/>
</dbReference>
<feature type="region of interest" description="Disordered" evidence="1">
    <location>
        <begin position="1"/>
        <end position="28"/>
    </location>
</feature>
<organism evidence="2 3">
    <name type="scientific">Bosea massiliensis</name>
    <dbReference type="NCBI Taxonomy" id="151419"/>
    <lineage>
        <taxon>Bacteria</taxon>
        <taxon>Pseudomonadati</taxon>
        <taxon>Pseudomonadota</taxon>
        <taxon>Alphaproteobacteria</taxon>
        <taxon>Hyphomicrobiales</taxon>
        <taxon>Boseaceae</taxon>
        <taxon>Bosea</taxon>
    </lineage>
</organism>
<accession>A0ABW0P3C1</accession>
<dbReference type="InterPro" id="IPR011335">
    <property type="entry name" value="Restrct_endonuc-II-like"/>
</dbReference>
<evidence type="ECO:0000256" key="1">
    <source>
        <dbReference type="SAM" id="MobiDB-lite"/>
    </source>
</evidence>
<comment type="caution">
    <text evidence="2">The sequence shown here is derived from an EMBL/GenBank/DDBJ whole genome shotgun (WGS) entry which is preliminary data.</text>
</comment>
<sequence>MTTTLSDARPIVSPTTRKVMQANKRRDTEPELKVHRWLHAKGFRF</sequence>
<dbReference type="Proteomes" id="UP001596060">
    <property type="component" value="Unassembled WGS sequence"/>
</dbReference>
<proteinExistence type="predicted"/>
<dbReference type="SUPFAM" id="SSF52980">
    <property type="entry name" value="Restriction endonuclease-like"/>
    <property type="match status" value="1"/>
</dbReference>
<dbReference type="RefSeq" id="WP_377817230.1">
    <property type="nucleotide sequence ID" value="NZ_JBHSLU010000047.1"/>
</dbReference>
<evidence type="ECO:0000313" key="3">
    <source>
        <dbReference type="Proteomes" id="UP001596060"/>
    </source>
</evidence>
<reference evidence="3" key="1">
    <citation type="journal article" date="2019" name="Int. J. Syst. Evol. Microbiol.">
        <title>The Global Catalogue of Microorganisms (GCM) 10K type strain sequencing project: providing services to taxonomists for standard genome sequencing and annotation.</title>
        <authorList>
            <consortium name="The Broad Institute Genomics Platform"/>
            <consortium name="The Broad Institute Genome Sequencing Center for Infectious Disease"/>
            <person name="Wu L."/>
            <person name="Ma J."/>
        </authorList>
    </citation>
    <scope>NUCLEOTIDE SEQUENCE [LARGE SCALE GENOMIC DNA]</scope>
    <source>
        <strain evidence="3">CCUG 43117</strain>
    </source>
</reference>
<protein>
    <recommendedName>
        <fullName evidence="4">Very short patch repair endonuclease</fullName>
    </recommendedName>
</protein>